<dbReference type="NCBIfam" id="TIGR02866">
    <property type="entry name" value="CoxB"/>
    <property type="match status" value="1"/>
</dbReference>
<dbReference type="Pfam" id="PF00034">
    <property type="entry name" value="Cytochrom_C"/>
    <property type="match status" value="1"/>
</dbReference>
<dbReference type="PANTHER" id="PTHR22888">
    <property type="entry name" value="CYTOCHROME C OXIDASE, SUBUNIT II"/>
    <property type="match status" value="1"/>
</dbReference>
<comment type="subcellular location">
    <subcellularLocation>
        <location evidence="1">Membrane</location>
        <topology evidence="1">Multi-pass membrane protein</topology>
    </subcellularLocation>
</comment>
<dbReference type="InterPro" id="IPR009056">
    <property type="entry name" value="Cyt_c-like_dom"/>
</dbReference>
<feature type="transmembrane region" description="Helical" evidence="16">
    <location>
        <begin position="101"/>
        <end position="123"/>
    </location>
</feature>
<proteinExistence type="inferred from homology"/>
<dbReference type="InterPro" id="IPR001505">
    <property type="entry name" value="Copper_CuA"/>
</dbReference>
<dbReference type="PROSITE" id="PS50999">
    <property type="entry name" value="COX2_TM"/>
    <property type="match status" value="1"/>
</dbReference>
<dbReference type="SUPFAM" id="SSF81464">
    <property type="entry name" value="Cytochrome c oxidase subunit II-like, transmembrane region"/>
    <property type="match status" value="1"/>
</dbReference>
<dbReference type="EMBL" id="CAFBPX010000020">
    <property type="protein sequence ID" value="CAB5029828.1"/>
    <property type="molecule type" value="Genomic_DNA"/>
</dbReference>
<reference evidence="20" key="1">
    <citation type="submission" date="2020-05" db="EMBL/GenBank/DDBJ databases">
        <authorList>
            <person name="Chiriac C."/>
            <person name="Salcher M."/>
            <person name="Ghai R."/>
            <person name="Kavagutti S V."/>
        </authorList>
    </citation>
    <scope>NUCLEOTIDE SEQUENCE</scope>
</reference>
<feature type="transmembrane region" description="Helical" evidence="16">
    <location>
        <begin position="15"/>
        <end position="36"/>
    </location>
</feature>
<evidence type="ECO:0000256" key="14">
    <source>
        <dbReference type="ARBA" id="ARBA00023136"/>
    </source>
</evidence>
<dbReference type="GO" id="GO:0016491">
    <property type="term" value="F:oxidoreductase activity"/>
    <property type="evidence" value="ECO:0007669"/>
    <property type="project" value="InterPro"/>
</dbReference>
<keyword evidence="7 16" id="KW-0812">Transmembrane</keyword>
<dbReference type="PANTHER" id="PTHR22888:SF9">
    <property type="entry name" value="CYTOCHROME C OXIDASE SUBUNIT 2"/>
    <property type="match status" value="1"/>
</dbReference>
<dbReference type="GO" id="GO:0020037">
    <property type="term" value="F:heme binding"/>
    <property type="evidence" value="ECO:0007669"/>
    <property type="project" value="InterPro"/>
</dbReference>
<dbReference type="PROSITE" id="PS00078">
    <property type="entry name" value="COX2"/>
    <property type="match status" value="1"/>
</dbReference>
<dbReference type="Pfam" id="PF02790">
    <property type="entry name" value="COX2_TM"/>
    <property type="match status" value="1"/>
</dbReference>
<evidence type="ECO:0000256" key="8">
    <source>
        <dbReference type="ARBA" id="ARBA00022723"/>
    </source>
</evidence>
<dbReference type="GO" id="GO:0004129">
    <property type="term" value="F:cytochrome-c oxidase activity"/>
    <property type="evidence" value="ECO:0007669"/>
    <property type="project" value="UniProtKB-EC"/>
</dbReference>
<dbReference type="InterPro" id="IPR014222">
    <property type="entry name" value="Cyt_c_oxidase_su2"/>
</dbReference>
<accession>A0A6J5YXK1</accession>
<evidence type="ECO:0000256" key="7">
    <source>
        <dbReference type="ARBA" id="ARBA00022692"/>
    </source>
</evidence>
<dbReference type="InterPro" id="IPR036909">
    <property type="entry name" value="Cyt_c-like_dom_sf"/>
</dbReference>
<keyword evidence="5" id="KW-0349">Heme</keyword>
<evidence type="ECO:0000256" key="3">
    <source>
        <dbReference type="ARBA" id="ARBA00012949"/>
    </source>
</evidence>
<dbReference type="CDD" id="cd13919">
    <property type="entry name" value="CuRO_HCO_II_like_5"/>
    <property type="match status" value="1"/>
</dbReference>
<dbReference type="EC" id="7.1.1.9" evidence="3"/>
<dbReference type="InterPro" id="IPR045187">
    <property type="entry name" value="CcO_II"/>
</dbReference>
<dbReference type="Pfam" id="PF00116">
    <property type="entry name" value="COX2"/>
    <property type="match status" value="1"/>
</dbReference>
<comment type="similarity">
    <text evidence="2">Belongs to the cytochrome c oxidase subunit 2 family.</text>
</comment>
<dbReference type="SUPFAM" id="SSF46626">
    <property type="entry name" value="Cytochrome c"/>
    <property type="match status" value="1"/>
</dbReference>
<evidence type="ECO:0000256" key="11">
    <source>
        <dbReference type="ARBA" id="ARBA00022989"/>
    </source>
</evidence>
<evidence type="ECO:0000256" key="2">
    <source>
        <dbReference type="ARBA" id="ARBA00007866"/>
    </source>
</evidence>
<keyword evidence="10" id="KW-0249">Electron transport</keyword>
<keyword evidence="4" id="KW-0813">Transport</keyword>
<dbReference type="Gene3D" id="2.60.40.420">
    <property type="entry name" value="Cupredoxins - blue copper proteins"/>
    <property type="match status" value="1"/>
</dbReference>
<sequence length="359" mass="38060">MTGQSHRGAVTAKNWIALLAIIVVASAIGIAFMLALNWFPEQGSNVAPMIDTFWDVLVIVSVPIFVAVTTMLLFSVWRWRQKPGEEDLDGPPIHGSTKLEVIWTIIPTIVIAALTTYAAILLVDIQAAPAKGTRVVNVNGVQFAWDFETETPAGPVKSGRLYLPINEPVKFNVRSKDVIHDFWVPAFRLKVDAVPGITTTYNLTPTKLGTFDVVCAELCGLGHAYMRQTVTVLTAERYATVMAGLARASGAKPPAGGAAADVAGEKLFVSGNPATGATACGACHALKAAGTTAATGPNLDEMLTKDDAAAIMEMIVDPNKEIVPGYSKGIMPANYATTLTKAELAALVKYIDQSVHGKG</sequence>
<keyword evidence="9" id="KW-1278">Translocase</keyword>
<dbReference type="InterPro" id="IPR036257">
    <property type="entry name" value="Cyt_c_oxidase_su2_TM_sf"/>
</dbReference>
<evidence type="ECO:0000259" key="18">
    <source>
        <dbReference type="PROSITE" id="PS50999"/>
    </source>
</evidence>
<evidence type="ECO:0000256" key="13">
    <source>
        <dbReference type="ARBA" id="ARBA00023008"/>
    </source>
</evidence>
<dbReference type="SUPFAM" id="SSF49503">
    <property type="entry name" value="Cupredoxins"/>
    <property type="match status" value="1"/>
</dbReference>
<dbReference type="InterPro" id="IPR008972">
    <property type="entry name" value="Cupredoxin"/>
</dbReference>
<feature type="domain" description="Cytochrome oxidase subunit II copper A binding" evidence="17">
    <location>
        <begin position="131"/>
        <end position="244"/>
    </location>
</feature>
<keyword evidence="11 16" id="KW-1133">Transmembrane helix</keyword>
<feature type="domain" description="Cytochrome c" evidence="19">
    <location>
        <begin position="259"/>
        <end position="355"/>
    </location>
</feature>
<evidence type="ECO:0000256" key="10">
    <source>
        <dbReference type="ARBA" id="ARBA00022982"/>
    </source>
</evidence>
<name>A0A6J5YXK1_9ZZZZ</name>
<dbReference type="PRINTS" id="PR01166">
    <property type="entry name" value="CYCOXIDASEII"/>
</dbReference>
<keyword evidence="8" id="KW-0479">Metal-binding</keyword>
<protein>
    <recommendedName>
        <fullName evidence="3">cytochrome-c oxidase</fullName>
        <ecNumber evidence="3">7.1.1.9</ecNumber>
    </recommendedName>
    <alternativeName>
        <fullName evidence="15">Cytochrome c oxidase polypeptide II</fullName>
    </alternativeName>
</protein>
<evidence type="ECO:0000259" key="17">
    <source>
        <dbReference type="PROSITE" id="PS50857"/>
    </source>
</evidence>
<gene>
    <name evidence="20" type="ORF">UFOPK3522_00017</name>
    <name evidence="21" type="ORF">UFOPK4175_00207</name>
</gene>
<dbReference type="GO" id="GO:0042773">
    <property type="term" value="P:ATP synthesis coupled electron transport"/>
    <property type="evidence" value="ECO:0007669"/>
    <property type="project" value="TreeGrafter"/>
</dbReference>
<evidence type="ECO:0000256" key="5">
    <source>
        <dbReference type="ARBA" id="ARBA00022617"/>
    </source>
</evidence>
<evidence type="ECO:0000256" key="12">
    <source>
        <dbReference type="ARBA" id="ARBA00023004"/>
    </source>
</evidence>
<dbReference type="PROSITE" id="PS50857">
    <property type="entry name" value="COX2_CUA"/>
    <property type="match status" value="1"/>
</dbReference>
<organism evidence="20">
    <name type="scientific">freshwater metagenome</name>
    <dbReference type="NCBI Taxonomy" id="449393"/>
    <lineage>
        <taxon>unclassified sequences</taxon>
        <taxon>metagenomes</taxon>
        <taxon>ecological metagenomes</taxon>
    </lineage>
</organism>
<dbReference type="InterPro" id="IPR002429">
    <property type="entry name" value="CcO_II-like_C"/>
</dbReference>
<dbReference type="GO" id="GO:0005507">
    <property type="term" value="F:copper ion binding"/>
    <property type="evidence" value="ECO:0007669"/>
    <property type="project" value="InterPro"/>
</dbReference>
<dbReference type="InterPro" id="IPR011759">
    <property type="entry name" value="Cyt_c_oxidase_su2_TM_dom"/>
</dbReference>
<keyword evidence="13" id="KW-0186">Copper</keyword>
<evidence type="ECO:0000256" key="6">
    <source>
        <dbReference type="ARBA" id="ARBA00022660"/>
    </source>
</evidence>
<dbReference type="EMBL" id="CAESAO010000001">
    <property type="protein sequence ID" value="CAB4333637.1"/>
    <property type="molecule type" value="Genomic_DNA"/>
</dbReference>
<evidence type="ECO:0000259" key="19">
    <source>
        <dbReference type="PROSITE" id="PS51007"/>
    </source>
</evidence>
<feature type="domain" description="Cytochrome oxidase subunit II transmembrane region profile" evidence="18">
    <location>
        <begin position="24"/>
        <end position="129"/>
    </location>
</feature>
<dbReference type="AlphaFoldDB" id="A0A6J5YXK1"/>
<keyword evidence="12" id="KW-0408">Iron</keyword>
<evidence type="ECO:0000313" key="21">
    <source>
        <dbReference type="EMBL" id="CAB5029828.1"/>
    </source>
</evidence>
<keyword evidence="6" id="KW-0679">Respiratory chain</keyword>
<evidence type="ECO:0000256" key="4">
    <source>
        <dbReference type="ARBA" id="ARBA00022448"/>
    </source>
</evidence>
<evidence type="ECO:0000256" key="9">
    <source>
        <dbReference type="ARBA" id="ARBA00022967"/>
    </source>
</evidence>
<feature type="transmembrane region" description="Helical" evidence="16">
    <location>
        <begin position="56"/>
        <end position="80"/>
    </location>
</feature>
<evidence type="ECO:0000256" key="16">
    <source>
        <dbReference type="SAM" id="Phobius"/>
    </source>
</evidence>
<evidence type="ECO:0000256" key="1">
    <source>
        <dbReference type="ARBA" id="ARBA00004141"/>
    </source>
</evidence>
<dbReference type="GO" id="GO:0016020">
    <property type="term" value="C:membrane"/>
    <property type="evidence" value="ECO:0007669"/>
    <property type="project" value="UniProtKB-SubCell"/>
</dbReference>
<keyword evidence="14 16" id="KW-0472">Membrane</keyword>
<evidence type="ECO:0000313" key="20">
    <source>
        <dbReference type="EMBL" id="CAB4333637.1"/>
    </source>
</evidence>
<dbReference type="Gene3D" id="1.10.287.90">
    <property type="match status" value="1"/>
</dbReference>
<dbReference type="PROSITE" id="PS51007">
    <property type="entry name" value="CYTC"/>
    <property type="match status" value="1"/>
</dbReference>
<evidence type="ECO:0000256" key="15">
    <source>
        <dbReference type="ARBA" id="ARBA00031389"/>
    </source>
</evidence>